<feature type="transmembrane region" description="Helical" evidence="6">
    <location>
        <begin position="369"/>
        <end position="387"/>
    </location>
</feature>
<dbReference type="Pfam" id="PF07690">
    <property type="entry name" value="MFS_1"/>
    <property type="match status" value="1"/>
</dbReference>
<feature type="transmembrane region" description="Helical" evidence="6">
    <location>
        <begin position="107"/>
        <end position="129"/>
    </location>
</feature>
<dbReference type="InterPro" id="IPR020846">
    <property type="entry name" value="MFS_dom"/>
</dbReference>
<keyword evidence="5 6" id="KW-0472">Membrane</keyword>
<evidence type="ECO:0000256" key="3">
    <source>
        <dbReference type="ARBA" id="ARBA00022692"/>
    </source>
</evidence>
<dbReference type="PANTHER" id="PTHR43124:SF3">
    <property type="entry name" value="CHLORAMPHENICOL EFFLUX PUMP RV0191"/>
    <property type="match status" value="1"/>
</dbReference>
<dbReference type="InterPro" id="IPR036259">
    <property type="entry name" value="MFS_trans_sf"/>
</dbReference>
<evidence type="ECO:0000256" key="6">
    <source>
        <dbReference type="SAM" id="Phobius"/>
    </source>
</evidence>
<feature type="transmembrane region" description="Helical" evidence="6">
    <location>
        <begin position="343"/>
        <end position="363"/>
    </location>
</feature>
<feature type="domain" description="Major facilitator superfamily (MFS) profile" evidence="7">
    <location>
        <begin position="16"/>
        <end position="392"/>
    </location>
</feature>
<dbReference type="AlphaFoldDB" id="A0A931CL60"/>
<feature type="transmembrane region" description="Helical" evidence="6">
    <location>
        <begin position="305"/>
        <end position="331"/>
    </location>
</feature>
<evidence type="ECO:0000256" key="4">
    <source>
        <dbReference type="ARBA" id="ARBA00022989"/>
    </source>
</evidence>
<dbReference type="SUPFAM" id="SSF103473">
    <property type="entry name" value="MFS general substrate transporter"/>
    <property type="match status" value="1"/>
</dbReference>
<accession>A0A931CL60</accession>
<name>A0A931CL60_9ACTN</name>
<comment type="caution">
    <text evidence="8">The sequence shown here is derived from an EMBL/GenBank/DDBJ whole genome shotgun (WGS) entry which is preliminary data.</text>
</comment>
<reference evidence="8" key="1">
    <citation type="submission" date="2020-11" db="EMBL/GenBank/DDBJ databases">
        <title>Isolation and identification of active actinomycetes.</title>
        <authorList>
            <person name="Sun X."/>
        </authorList>
    </citation>
    <scope>NUCLEOTIDE SEQUENCE</scope>
    <source>
        <strain evidence="8">NEAU-A11</strain>
    </source>
</reference>
<keyword evidence="9" id="KW-1185">Reference proteome</keyword>
<dbReference type="InterPro" id="IPR011701">
    <property type="entry name" value="MFS"/>
</dbReference>
<keyword evidence="2" id="KW-1003">Cell membrane</keyword>
<dbReference type="EMBL" id="JADQTO010000051">
    <property type="protein sequence ID" value="MBG0569046.1"/>
    <property type="molecule type" value="Genomic_DNA"/>
</dbReference>
<keyword evidence="4 6" id="KW-1133">Transmembrane helix</keyword>
<evidence type="ECO:0000259" key="7">
    <source>
        <dbReference type="PROSITE" id="PS50850"/>
    </source>
</evidence>
<dbReference type="PROSITE" id="PS50850">
    <property type="entry name" value="MFS"/>
    <property type="match status" value="1"/>
</dbReference>
<feature type="transmembrane region" description="Helical" evidence="6">
    <location>
        <begin position="51"/>
        <end position="75"/>
    </location>
</feature>
<feature type="transmembrane region" description="Helical" evidence="6">
    <location>
        <begin position="281"/>
        <end position="299"/>
    </location>
</feature>
<dbReference type="CDD" id="cd17324">
    <property type="entry name" value="MFS_NepI_like"/>
    <property type="match status" value="1"/>
</dbReference>
<evidence type="ECO:0000313" key="8">
    <source>
        <dbReference type="EMBL" id="MBG0569046.1"/>
    </source>
</evidence>
<feature type="transmembrane region" description="Helical" evidence="6">
    <location>
        <begin position="12"/>
        <end position="31"/>
    </location>
</feature>
<evidence type="ECO:0000256" key="5">
    <source>
        <dbReference type="ARBA" id="ARBA00023136"/>
    </source>
</evidence>
<keyword evidence="3 6" id="KW-0812">Transmembrane</keyword>
<feature type="transmembrane region" description="Helical" evidence="6">
    <location>
        <begin position="82"/>
        <end position="101"/>
    </location>
</feature>
<dbReference type="Proteomes" id="UP000598146">
    <property type="component" value="Unassembled WGS sequence"/>
</dbReference>
<evidence type="ECO:0000313" key="9">
    <source>
        <dbReference type="Proteomes" id="UP000598146"/>
    </source>
</evidence>
<gene>
    <name evidence="8" type="ORF">I4J89_47320</name>
</gene>
<dbReference type="Gene3D" id="1.20.1250.20">
    <property type="entry name" value="MFS general substrate transporter like domains"/>
    <property type="match status" value="1"/>
</dbReference>
<dbReference type="InterPro" id="IPR050189">
    <property type="entry name" value="MFS_Efflux_Transporters"/>
</dbReference>
<feature type="transmembrane region" description="Helical" evidence="6">
    <location>
        <begin position="248"/>
        <end position="269"/>
    </location>
</feature>
<dbReference type="PANTHER" id="PTHR43124">
    <property type="entry name" value="PURINE EFFLUX PUMP PBUE"/>
    <property type="match status" value="1"/>
</dbReference>
<proteinExistence type="predicted"/>
<dbReference type="GO" id="GO:0022857">
    <property type="term" value="F:transmembrane transporter activity"/>
    <property type="evidence" value="ECO:0007669"/>
    <property type="project" value="InterPro"/>
</dbReference>
<evidence type="ECO:0000256" key="1">
    <source>
        <dbReference type="ARBA" id="ARBA00004651"/>
    </source>
</evidence>
<evidence type="ECO:0000256" key="2">
    <source>
        <dbReference type="ARBA" id="ARBA00022475"/>
    </source>
</evidence>
<organism evidence="8 9">
    <name type="scientific">Actinoplanes aureus</name>
    <dbReference type="NCBI Taxonomy" id="2792083"/>
    <lineage>
        <taxon>Bacteria</taxon>
        <taxon>Bacillati</taxon>
        <taxon>Actinomycetota</taxon>
        <taxon>Actinomycetes</taxon>
        <taxon>Micromonosporales</taxon>
        <taxon>Micromonosporaceae</taxon>
        <taxon>Actinoplanes</taxon>
    </lineage>
</organism>
<dbReference type="RefSeq" id="WP_196420811.1">
    <property type="nucleotide sequence ID" value="NZ_JADQTO010000051.1"/>
</dbReference>
<dbReference type="GO" id="GO:0005886">
    <property type="term" value="C:plasma membrane"/>
    <property type="evidence" value="ECO:0007669"/>
    <property type="project" value="UniProtKB-SubCell"/>
</dbReference>
<protein>
    <submittedName>
        <fullName evidence="8">MFS transporter</fullName>
    </submittedName>
</protein>
<comment type="subcellular location">
    <subcellularLocation>
        <location evidence="1">Cell membrane</location>
        <topology evidence="1">Multi-pass membrane protein</topology>
    </subcellularLocation>
</comment>
<feature type="transmembrane region" description="Helical" evidence="6">
    <location>
        <begin position="215"/>
        <end position="236"/>
    </location>
</feature>
<feature type="transmembrane region" description="Helical" evidence="6">
    <location>
        <begin position="173"/>
        <end position="194"/>
    </location>
</feature>
<feature type="transmembrane region" description="Helical" evidence="6">
    <location>
        <begin position="141"/>
        <end position="161"/>
    </location>
</feature>
<sequence length="422" mass="44239">MGTTDTHPYSPVRSWSGVAVITASLFTFVTTELMPIGLLTPMSDHLKVSPGVAGLMVTLYGISAGLGVPFIVAWSRHVNRRLLLSALLAILALGNLLTAVLPNFALIVATRLVMGFANGVFWAIGVSMAMRLVPQRLASRASAIALSGISIAAVAGIPLGTYLESLTSWRATFLIWAGLSTLVFLAVTVVVPSLPSQNAVPVREVFRLPLQNKQLRLVMLAVTLYVLGHFGAYTFIRPFAEEHTSASAAFISALLIMYGVGGAAGNFIAGYTVTKNPRLSFIIACAGLVTAMLLLLTVGHTRTGLILAAALWGVSFGAANLCQITLMLGAAPDKFEAAMSINTLGYNTSIALGALIGGSLTDALGVDSAVWFGVTLTCAALLVTLGTRHKTSDQGLAQSRAANVLPRHARPEVTELPEARTG</sequence>